<sequence length="133" mass="13751">MPAKTDSRAVASSQYSSPRASSLVSSQAISPSLLEITMSLCLSALEMALETLLACTHTKKRVRNCKPKDKAGNRIYTSRILRAALSGLAPSSRAKGGEQGKGPTLASLAATSVMNSAIGISRLSSVLTGSLGK</sequence>
<organism evidence="1 2">
    <name type="scientific">Nepenthes gracilis</name>
    <name type="common">Slender pitcher plant</name>
    <dbReference type="NCBI Taxonomy" id="150966"/>
    <lineage>
        <taxon>Eukaryota</taxon>
        <taxon>Viridiplantae</taxon>
        <taxon>Streptophyta</taxon>
        <taxon>Embryophyta</taxon>
        <taxon>Tracheophyta</taxon>
        <taxon>Spermatophyta</taxon>
        <taxon>Magnoliopsida</taxon>
        <taxon>eudicotyledons</taxon>
        <taxon>Gunneridae</taxon>
        <taxon>Pentapetalae</taxon>
        <taxon>Caryophyllales</taxon>
        <taxon>Nepenthaceae</taxon>
        <taxon>Nepenthes</taxon>
    </lineage>
</organism>
<dbReference type="EMBL" id="BSYO01000016">
    <property type="protein sequence ID" value="GMH16343.1"/>
    <property type="molecule type" value="Genomic_DNA"/>
</dbReference>
<evidence type="ECO:0000313" key="2">
    <source>
        <dbReference type="Proteomes" id="UP001279734"/>
    </source>
</evidence>
<dbReference type="AlphaFoldDB" id="A0AAD3SRU0"/>
<keyword evidence="2" id="KW-1185">Reference proteome</keyword>
<dbReference type="Proteomes" id="UP001279734">
    <property type="component" value="Unassembled WGS sequence"/>
</dbReference>
<evidence type="ECO:0000313" key="1">
    <source>
        <dbReference type="EMBL" id="GMH16343.1"/>
    </source>
</evidence>
<gene>
    <name evidence="1" type="ORF">Nepgr_018184</name>
</gene>
<protein>
    <submittedName>
        <fullName evidence="1">Uncharacterized protein</fullName>
    </submittedName>
</protein>
<proteinExistence type="predicted"/>
<reference evidence="1" key="1">
    <citation type="submission" date="2023-05" db="EMBL/GenBank/DDBJ databases">
        <title>Nepenthes gracilis genome sequencing.</title>
        <authorList>
            <person name="Fukushima K."/>
        </authorList>
    </citation>
    <scope>NUCLEOTIDE SEQUENCE</scope>
    <source>
        <strain evidence="1">SING2019-196</strain>
    </source>
</reference>
<comment type="caution">
    <text evidence="1">The sequence shown here is derived from an EMBL/GenBank/DDBJ whole genome shotgun (WGS) entry which is preliminary data.</text>
</comment>
<accession>A0AAD3SRU0</accession>
<name>A0AAD3SRU0_NEPGR</name>